<keyword evidence="11" id="KW-0699">rRNA-binding</keyword>
<evidence type="ECO:0000256" key="10">
    <source>
        <dbReference type="ARBA" id="ARBA00022723"/>
    </source>
</evidence>
<evidence type="ECO:0000256" key="4">
    <source>
        <dbReference type="ARBA" id="ARBA00017719"/>
    </source>
</evidence>
<dbReference type="GO" id="GO:0000049">
    <property type="term" value="F:tRNA binding"/>
    <property type="evidence" value="ECO:0007669"/>
    <property type="project" value="UniProtKB-KW"/>
</dbReference>
<dbReference type="Pfam" id="PF10150">
    <property type="entry name" value="RNase_E_G"/>
    <property type="match status" value="1"/>
</dbReference>
<keyword evidence="13 17" id="KW-0378">Hydrolase</keyword>
<dbReference type="InterPro" id="IPR012340">
    <property type="entry name" value="NA-bd_OB-fold"/>
</dbReference>
<dbReference type="AlphaFoldDB" id="A0A6G9I934"/>
<dbReference type="GO" id="GO:0016787">
    <property type="term" value="F:hydrolase activity"/>
    <property type="evidence" value="ECO:0007669"/>
    <property type="project" value="UniProtKB-KW"/>
</dbReference>
<dbReference type="KEGG" id="orb:IPMB12_02935"/>
<evidence type="ECO:0000313" key="18">
    <source>
        <dbReference type="Proteomes" id="UP000501168"/>
    </source>
</evidence>
<dbReference type="RefSeq" id="WP_166914795.1">
    <property type="nucleotide sequence ID" value="NZ_CP050253.1"/>
</dbReference>
<keyword evidence="18" id="KW-1185">Reference proteome</keyword>
<dbReference type="CDD" id="cd04453">
    <property type="entry name" value="S1_RNase_E"/>
    <property type="match status" value="1"/>
</dbReference>
<keyword evidence="8" id="KW-0819">tRNA processing</keyword>
<keyword evidence="15" id="KW-0694">RNA-binding</keyword>
<dbReference type="InterPro" id="IPR004659">
    <property type="entry name" value="RNase_E/G"/>
</dbReference>
<feature type="domain" description="S1 motif" evidence="16">
    <location>
        <begin position="39"/>
        <end position="128"/>
    </location>
</feature>
<sequence length="489" mass="55595">MSVELLMNVTPSETRVAYIEDGLLQEIHVDRESKRGIVGNIYKGKVIRILPGMQAAFVDIGLEKAAFLHASDIMPHTECVADSEQQQFQVQDIAELVRQGQDIIVQVIKDPLGTKGARLTTDITLPSRYLVFMPGSSHVGTSQRIESEEERERLKEIVENYCDETGGFIIRTVAEGAKAQELEQDATFLKRLWRKIKERVSRPGSKNLIYGELDLAQRVLRDFVGDPIDHILVDSRLTYDLLQEFTKEFMPEVTNKLELYRGSMPIFDLYDTENEIQRALERKVKLKSGGYLIIDQTEAMTTIDINTGAFVGHRNLEETIFNTNIEATIAIARQLRLRNLGGIIIIDFIDMQEDLHKQRVLQSLEEALGKDRAKTTVNTFSSLGLVEMTRKRTRESIEHILCEECLSCKGRGMVKSVETVCYEILREIVRIHKAHRSEYFLVYASTAVANALTSDESHALAEVEVFVGKRVEVKVEPLYIQEQFDVVLM</sequence>
<dbReference type="InterPro" id="IPR048583">
    <property type="entry name" value="RNase_E_G_thioredoxin-like"/>
</dbReference>
<evidence type="ECO:0000256" key="1">
    <source>
        <dbReference type="ARBA" id="ARBA00001946"/>
    </source>
</evidence>
<evidence type="ECO:0000259" key="16">
    <source>
        <dbReference type="PROSITE" id="PS50126"/>
    </source>
</evidence>
<dbReference type="Gene3D" id="3.40.1260.20">
    <property type="entry name" value="Ribonuclease E, catalytic domain"/>
    <property type="match status" value="1"/>
</dbReference>
<dbReference type="Pfam" id="PF00575">
    <property type="entry name" value="S1"/>
    <property type="match status" value="1"/>
</dbReference>
<dbReference type="InterPro" id="IPR019307">
    <property type="entry name" value="RNA-bd_AU-1/RNase_E/G"/>
</dbReference>
<keyword evidence="6" id="KW-0698">rRNA processing</keyword>
<dbReference type="GO" id="GO:0004540">
    <property type="term" value="F:RNA nuclease activity"/>
    <property type="evidence" value="ECO:0007669"/>
    <property type="project" value="InterPro"/>
</dbReference>
<dbReference type="GO" id="GO:0006364">
    <property type="term" value="P:rRNA processing"/>
    <property type="evidence" value="ECO:0007669"/>
    <property type="project" value="UniProtKB-KW"/>
</dbReference>
<keyword evidence="9" id="KW-0540">Nuclease</keyword>
<dbReference type="GO" id="GO:0004519">
    <property type="term" value="F:endonuclease activity"/>
    <property type="evidence" value="ECO:0007669"/>
    <property type="project" value="UniProtKB-KW"/>
</dbReference>
<dbReference type="GO" id="GO:0046872">
    <property type="term" value="F:metal ion binding"/>
    <property type="evidence" value="ECO:0007669"/>
    <property type="project" value="UniProtKB-KW"/>
</dbReference>
<dbReference type="GO" id="GO:0008033">
    <property type="term" value="P:tRNA processing"/>
    <property type="evidence" value="ECO:0007669"/>
    <property type="project" value="UniProtKB-KW"/>
</dbReference>
<dbReference type="GO" id="GO:0019843">
    <property type="term" value="F:rRNA binding"/>
    <property type="evidence" value="ECO:0007669"/>
    <property type="project" value="UniProtKB-KW"/>
</dbReference>
<dbReference type="PANTHER" id="PTHR30001">
    <property type="entry name" value="RIBONUCLEASE"/>
    <property type="match status" value="1"/>
</dbReference>
<organism evidence="17 18">
    <name type="scientific">Zophobihabitans entericus</name>
    <dbReference type="NCBI Taxonomy" id="1635327"/>
    <lineage>
        <taxon>Bacteria</taxon>
        <taxon>Pseudomonadati</taxon>
        <taxon>Pseudomonadota</taxon>
        <taxon>Gammaproteobacteria</taxon>
        <taxon>Orbales</taxon>
        <taxon>Orbaceae</taxon>
        <taxon>Zophobihabitans</taxon>
    </lineage>
</organism>
<comment type="similarity">
    <text evidence="3">Belongs to the RNase E/G family. RNase G subfamily.</text>
</comment>
<evidence type="ECO:0000256" key="9">
    <source>
        <dbReference type="ARBA" id="ARBA00022722"/>
    </source>
</evidence>
<keyword evidence="10" id="KW-0479">Metal-binding</keyword>
<evidence type="ECO:0000256" key="12">
    <source>
        <dbReference type="ARBA" id="ARBA00022759"/>
    </source>
</evidence>
<evidence type="ECO:0000256" key="7">
    <source>
        <dbReference type="ARBA" id="ARBA00022555"/>
    </source>
</evidence>
<gene>
    <name evidence="17" type="primary">rng</name>
    <name evidence="17" type="ORF">IPMB12_02935</name>
</gene>
<dbReference type="Pfam" id="PF20833">
    <property type="entry name" value="RNase_E_G_Thio"/>
    <property type="match status" value="1"/>
</dbReference>
<evidence type="ECO:0000256" key="14">
    <source>
        <dbReference type="ARBA" id="ARBA00022842"/>
    </source>
</evidence>
<dbReference type="Proteomes" id="UP000501168">
    <property type="component" value="Chromosome"/>
</dbReference>
<dbReference type="NCBIfam" id="TIGR00757">
    <property type="entry name" value="RNaseEG"/>
    <property type="match status" value="1"/>
</dbReference>
<name>A0A6G9I934_9GAMM</name>
<dbReference type="InParanoid" id="A0A6G9I934"/>
<keyword evidence="14" id="KW-0460">Magnesium</keyword>
<evidence type="ECO:0000256" key="3">
    <source>
        <dbReference type="ARBA" id="ARBA00005663"/>
    </source>
</evidence>
<dbReference type="PANTHER" id="PTHR30001:SF0">
    <property type="entry name" value="RIBONUCLEASE G"/>
    <property type="match status" value="1"/>
</dbReference>
<reference evidence="17 18" key="1">
    <citation type="submission" date="2020-03" db="EMBL/GenBank/DDBJ databases">
        <title>Complete genome sequence of Orbus sp. IPMB12 (BCRC 80908).</title>
        <authorList>
            <person name="Lo W.-S."/>
            <person name="Chang T.-H."/>
            <person name="Kuo C.-H."/>
        </authorList>
    </citation>
    <scope>NUCLEOTIDE SEQUENCE [LARGE SCALE GENOMIC DNA]</scope>
    <source>
        <strain evidence="17 18">IPMB12</strain>
    </source>
</reference>
<dbReference type="EMBL" id="CP050253">
    <property type="protein sequence ID" value="QIQ20726.1"/>
    <property type="molecule type" value="Genomic_DNA"/>
</dbReference>
<protein>
    <recommendedName>
        <fullName evidence="4">Ribonuclease G</fullName>
    </recommendedName>
</protein>
<evidence type="ECO:0000256" key="8">
    <source>
        <dbReference type="ARBA" id="ARBA00022694"/>
    </source>
</evidence>
<evidence type="ECO:0000256" key="5">
    <source>
        <dbReference type="ARBA" id="ARBA00022490"/>
    </source>
</evidence>
<proteinExistence type="inferred from homology"/>
<dbReference type="FunCoup" id="A0A6G9I934">
    <property type="interactions" value="339"/>
</dbReference>
<evidence type="ECO:0000313" key="17">
    <source>
        <dbReference type="EMBL" id="QIQ20726.1"/>
    </source>
</evidence>
<dbReference type="FunFam" id="2.40.50.140:FF:000028">
    <property type="entry name" value="Ribonuclease G"/>
    <property type="match status" value="1"/>
</dbReference>
<dbReference type="InterPro" id="IPR003029">
    <property type="entry name" value="S1_domain"/>
</dbReference>
<keyword evidence="5" id="KW-0963">Cytoplasm</keyword>
<dbReference type="SMART" id="SM00316">
    <property type="entry name" value="S1"/>
    <property type="match status" value="1"/>
</dbReference>
<evidence type="ECO:0000256" key="15">
    <source>
        <dbReference type="ARBA" id="ARBA00022884"/>
    </source>
</evidence>
<keyword evidence="12" id="KW-0255">Endonuclease</keyword>
<keyword evidence="7" id="KW-0820">tRNA-binding</keyword>
<dbReference type="GO" id="GO:0005737">
    <property type="term" value="C:cytoplasm"/>
    <property type="evidence" value="ECO:0007669"/>
    <property type="project" value="UniProtKB-SubCell"/>
</dbReference>
<dbReference type="NCBIfam" id="NF008689">
    <property type="entry name" value="PRK11712.1"/>
    <property type="match status" value="1"/>
</dbReference>
<evidence type="ECO:0000256" key="11">
    <source>
        <dbReference type="ARBA" id="ARBA00022730"/>
    </source>
</evidence>
<dbReference type="SUPFAM" id="SSF50249">
    <property type="entry name" value="Nucleic acid-binding proteins"/>
    <property type="match status" value="1"/>
</dbReference>
<dbReference type="PROSITE" id="PS50126">
    <property type="entry name" value="S1"/>
    <property type="match status" value="1"/>
</dbReference>
<comment type="cofactor">
    <cofactor evidence="1">
        <name>Mg(2+)</name>
        <dbReference type="ChEBI" id="CHEBI:18420"/>
    </cofactor>
</comment>
<evidence type="ECO:0000256" key="13">
    <source>
        <dbReference type="ARBA" id="ARBA00022801"/>
    </source>
</evidence>
<dbReference type="Gene3D" id="2.40.50.140">
    <property type="entry name" value="Nucleic acid-binding proteins"/>
    <property type="match status" value="1"/>
</dbReference>
<evidence type="ECO:0000256" key="6">
    <source>
        <dbReference type="ARBA" id="ARBA00022552"/>
    </source>
</evidence>
<accession>A0A6G9I934</accession>
<evidence type="ECO:0000256" key="2">
    <source>
        <dbReference type="ARBA" id="ARBA00004496"/>
    </source>
</evidence>
<comment type="subcellular location">
    <subcellularLocation>
        <location evidence="2">Cytoplasm</location>
    </subcellularLocation>
</comment>